<organism evidence="13 14">
    <name type="scientific">Oceanicella actignis</name>
    <dbReference type="NCBI Taxonomy" id="1189325"/>
    <lineage>
        <taxon>Bacteria</taxon>
        <taxon>Pseudomonadati</taxon>
        <taxon>Pseudomonadota</taxon>
        <taxon>Alphaproteobacteria</taxon>
        <taxon>Rhodobacterales</taxon>
        <taxon>Paracoccaceae</taxon>
        <taxon>Oceanicella</taxon>
    </lineage>
</organism>
<evidence type="ECO:0000256" key="9">
    <source>
        <dbReference type="ARBA" id="ARBA00023136"/>
    </source>
</evidence>
<feature type="chain" id="PRO_5009929062" description="Cytochrome c-type biogenesis protein CcmE" evidence="12">
    <location>
        <begin position="24"/>
        <end position="151"/>
    </location>
</feature>
<evidence type="ECO:0000256" key="10">
    <source>
        <dbReference type="HAMAP-Rule" id="MF_01959"/>
    </source>
</evidence>
<protein>
    <recommendedName>
        <fullName evidence="10">Cytochrome c-type biogenesis protein CcmE</fullName>
    </recommendedName>
    <alternativeName>
        <fullName evidence="10">Cytochrome c maturation protein E</fullName>
    </alternativeName>
    <alternativeName>
        <fullName evidence="10">Heme chaperone CcmE</fullName>
    </alternativeName>
</protein>
<comment type="function">
    <text evidence="10">Heme chaperone required for the biogenesis of c-type cytochromes. Transiently binds heme delivered by CcmC and transfers the heme to apo-cytochromes in a process facilitated by CcmF and CcmH.</text>
</comment>
<evidence type="ECO:0000256" key="11">
    <source>
        <dbReference type="PIRSR" id="PIRSR604329-50"/>
    </source>
</evidence>
<dbReference type="GO" id="GO:0046872">
    <property type="term" value="F:metal ion binding"/>
    <property type="evidence" value="ECO:0007669"/>
    <property type="project" value="UniProtKB-KW"/>
</dbReference>
<dbReference type="NCBIfam" id="NF009731">
    <property type="entry name" value="PRK13254.1-5"/>
    <property type="match status" value="1"/>
</dbReference>
<dbReference type="SUPFAM" id="SSF82093">
    <property type="entry name" value="Heme chaperone CcmE"/>
    <property type="match status" value="1"/>
</dbReference>
<feature type="signal peptide" evidence="12">
    <location>
        <begin position="1"/>
        <end position="23"/>
    </location>
</feature>
<evidence type="ECO:0000256" key="12">
    <source>
        <dbReference type="SAM" id="SignalP"/>
    </source>
</evidence>
<comment type="subcellular location">
    <subcellularLocation>
        <location evidence="10">Cell membrane</location>
        <topology evidence="10">Single-pass type II membrane protein</topology>
    </subcellularLocation>
    <subcellularLocation>
        <location evidence="1">Membrane</location>
    </subcellularLocation>
</comment>
<keyword evidence="8 10" id="KW-0408">Iron</keyword>
<evidence type="ECO:0000256" key="1">
    <source>
        <dbReference type="ARBA" id="ARBA00004370"/>
    </source>
</evidence>
<name>A0A1M7S2I5_9RHOB</name>
<dbReference type="Pfam" id="PF03100">
    <property type="entry name" value="CcmE"/>
    <property type="match status" value="1"/>
</dbReference>
<dbReference type="OrthoDB" id="9793584at2"/>
<dbReference type="HAMAP" id="MF_01959">
    <property type="entry name" value="CcmE"/>
    <property type="match status" value="1"/>
</dbReference>
<dbReference type="Proteomes" id="UP000184066">
    <property type="component" value="Unassembled WGS sequence"/>
</dbReference>
<feature type="binding site" description="axial binding residue" evidence="10 11">
    <location>
        <position position="127"/>
    </location>
    <ligand>
        <name>heme</name>
        <dbReference type="ChEBI" id="CHEBI:30413"/>
    </ligand>
    <ligandPart>
        <name>Fe</name>
        <dbReference type="ChEBI" id="CHEBI:18248"/>
    </ligandPart>
</feature>
<evidence type="ECO:0000313" key="14">
    <source>
        <dbReference type="Proteomes" id="UP000184066"/>
    </source>
</evidence>
<evidence type="ECO:0000256" key="3">
    <source>
        <dbReference type="ARBA" id="ARBA00022692"/>
    </source>
</evidence>
<evidence type="ECO:0000256" key="6">
    <source>
        <dbReference type="ARBA" id="ARBA00022968"/>
    </source>
</evidence>
<keyword evidence="7 10" id="KW-1133">Transmembrane helix</keyword>
<feature type="topological domain" description="Cytoplasmic" evidence="10">
    <location>
        <begin position="1"/>
        <end position="9"/>
    </location>
</feature>
<dbReference type="PANTHER" id="PTHR34128">
    <property type="entry name" value="CYTOCHROME C-TYPE BIOGENESIS PROTEIN CCME HOMOLOG, MITOCHONDRIAL"/>
    <property type="match status" value="1"/>
</dbReference>
<reference evidence="13 14" key="1">
    <citation type="submission" date="2016-12" db="EMBL/GenBank/DDBJ databases">
        <authorList>
            <person name="Song W.-J."/>
            <person name="Kurnit D.M."/>
        </authorList>
    </citation>
    <scope>NUCLEOTIDE SEQUENCE [LARGE SCALE GENOMIC DNA]</scope>
    <source>
        <strain evidence="13 14">CGMCC 1.10808</strain>
    </source>
</reference>
<dbReference type="Gene3D" id="2.40.50.140">
    <property type="entry name" value="Nucleic acid-binding proteins"/>
    <property type="match status" value="1"/>
</dbReference>
<dbReference type="GO" id="GO:0005886">
    <property type="term" value="C:plasma membrane"/>
    <property type="evidence" value="ECO:0007669"/>
    <property type="project" value="UniProtKB-SubCell"/>
</dbReference>
<keyword evidence="3 10" id="KW-0812">Transmembrane</keyword>
<evidence type="ECO:0000256" key="8">
    <source>
        <dbReference type="ARBA" id="ARBA00023004"/>
    </source>
</evidence>
<keyword evidence="6 10" id="KW-0735">Signal-anchor</keyword>
<dbReference type="STRING" id="1189325.SAMN04488119_10232"/>
<feature type="topological domain" description="Extracellular" evidence="10">
    <location>
        <begin position="31"/>
        <end position="151"/>
    </location>
</feature>
<dbReference type="GO" id="GO:0017003">
    <property type="term" value="P:protein-heme linkage"/>
    <property type="evidence" value="ECO:0007669"/>
    <property type="project" value="UniProtKB-UniRule"/>
</dbReference>
<feature type="binding site" description="covalent" evidence="10 11">
    <location>
        <position position="123"/>
    </location>
    <ligand>
        <name>heme</name>
        <dbReference type="ChEBI" id="CHEBI:30413"/>
    </ligand>
</feature>
<dbReference type="NCBIfam" id="NF009727">
    <property type="entry name" value="PRK13254.1-1"/>
    <property type="match status" value="1"/>
</dbReference>
<keyword evidence="2 10" id="KW-0349">Heme</keyword>
<accession>A0A1M7S2I5</accession>
<keyword evidence="14" id="KW-1185">Reference proteome</keyword>
<dbReference type="InterPro" id="IPR036127">
    <property type="entry name" value="CcmE-like_sf"/>
</dbReference>
<evidence type="ECO:0000256" key="5">
    <source>
        <dbReference type="ARBA" id="ARBA00022748"/>
    </source>
</evidence>
<evidence type="ECO:0000256" key="4">
    <source>
        <dbReference type="ARBA" id="ARBA00022723"/>
    </source>
</evidence>
<dbReference type="GO" id="GO:0017004">
    <property type="term" value="P:cytochrome complex assembly"/>
    <property type="evidence" value="ECO:0007669"/>
    <property type="project" value="UniProtKB-KW"/>
</dbReference>
<keyword evidence="10" id="KW-1003">Cell membrane</keyword>
<dbReference type="InterPro" id="IPR012340">
    <property type="entry name" value="NA-bd_OB-fold"/>
</dbReference>
<dbReference type="AlphaFoldDB" id="A0A1M7S2I5"/>
<evidence type="ECO:0000313" key="13">
    <source>
        <dbReference type="EMBL" id="SHN52723.1"/>
    </source>
</evidence>
<keyword evidence="9 10" id="KW-0472">Membrane</keyword>
<keyword evidence="4 10" id="KW-0479">Metal-binding</keyword>
<keyword evidence="12" id="KW-0732">Signal</keyword>
<dbReference type="InterPro" id="IPR004329">
    <property type="entry name" value="CcmE"/>
</dbReference>
<gene>
    <name evidence="10" type="primary">ccmE</name>
    <name evidence="10" type="synonym">cycJ</name>
    <name evidence="13" type="ORF">SAMN05216200_101486</name>
</gene>
<dbReference type="GO" id="GO:0020037">
    <property type="term" value="F:heme binding"/>
    <property type="evidence" value="ECO:0007669"/>
    <property type="project" value="InterPro"/>
</dbReference>
<proteinExistence type="inferred from homology"/>
<evidence type="ECO:0000256" key="7">
    <source>
        <dbReference type="ARBA" id="ARBA00022989"/>
    </source>
</evidence>
<dbReference type="RefSeq" id="WP_072746028.1">
    <property type="nucleotide sequence ID" value="NZ_FOHL01000002.1"/>
</dbReference>
<keyword evidence="5 10" id="KW-0201">Cytochrome c-type biogenesis</keyword>
<dbReference type="PANTHER" id="PTHR34128:SF2">
    <property type="entry name" value="CYTOCHROME C-TYPE BIOGENESIS PROTEIN CCME HOMOLOG, MITOCHONDRIAL"/>
    <property type="match status" value="1"/>
</dbReference>
<evidence type="ECO:0000256" key="2">
    <source>
        <dbReference type="ARBA" id="ARBA00022617"/>
    </source>
</evidence>
<dbReference type="EMBL" id="FRDL01000001">
    <property type="protein sequence ID" value="SHN52723.1"/>
    <property type="molecule type" value="Genomic_DNA"/>
</dbReference>
<sequence length="151" mass="15806">MAMTRKKRRIALIAAGMAALAAAATLVGVGMRDSIVFFFSPAEMIARAPGPDQRLRVGGLVEVGSVERGQGETVSFVVTDGAASLPVRFKGVLPDLFSEGQGVVAEGRLVNGVFVADEVLAKHDETYMPREVADALKKQGVYRGAEEGGGS</sequence>
<comment type="similarity">
    <text evidence="10">Belongs to the CcmE/CycJ family.</text>
</comment>